<gene>
    <name evidence="8" type="primary">g2646</name>
    <name evidence="8" type="ORF">VP750_LOCUS2264</name>
</gene>
<keyword evidence="3 6" id="KW-0812">Transmembrane</keyword>
<comment type="subcellular location">
    <subcellularLocation>
        <location evidence="1">Cell membrane</location>
        <topology evidence="1">Multi-pass membrane protein</topology>
    </subcellularLocation>
</comment>
<feature type="transmembrane region" description="Helical" evidence="6">
    <location>
        <begin position="308"/>
        <end position="331"/>
    </location>
</feature>
<proteinExistence type="predicted"/>
<name>A0ABP1FPV3_9CHLO</name>
<feature type="transmembrane region" description="Helical" evidence="6">
    <location>
        <begin position="417"/>
        <end position="439"/>
    </location>
</feature>
<keyword evidence="5 6" id="KW-0472">Membrane</keyword>
<feature type="transmembrane region" description="Helical" evidence="6">
    <location>
        <begin position="343"/>
        <end position="364"/>
    </location>
</feature>
<feature type="domain" description="Major facilitator superfamily (MFS) profile" evidence="7">
    <location>
        <begin position="62"/>
        <end position="488"/>
    </location>
</feature>
<evidence type="ECO:0000256" key="3">
    <source>
        <dbReference type="ARBA" id="ARBA00022692"/>
    </source>
</evidence>
<dbReference type="InterPro" id="IPR036259">
    <property type="entry name" value="MFS_trans_sf"/>
</dbReference>
<reference evidence="8 9" key="1">
    <citation type="submission" date="2024-06" db="EMBL/GenBank/DDBJ databases">
        <authorList>
            <person name="Kraege A."/>
            <person name="Thomma B."/>
        </authorList>
    </citation>
    <scope>NUCLEOTIDE SEQUENCE [LARGE SCALE GENOMIC DNA]</scope>
</reference>
<dbReference type="Proteomes" id="UP001497392">
    <property type="component" value="Unassembled WGS sequence"/>
</dbReference>
<feature type="transmembrane region" description="Helical" evidence="6">
    <location>
        <begin position="376"/>
        <end position="397"/>
    </location>
</feature>
<evidence type="ECO:0000313" key="8">
    <source>
        <dbReference type="EMBL" id="CAL5220605.1"/>
    </source>
</evidence>
<comment type="caution">
    <text evidence="8">The sequence shown here is derived from an EMBL/GenBank/DDBJ whole genome shotgun (WGS) entry which is preliminary data.</text>
</comment>
<feature type="transmembrane region" description="Helical" evidence="6">
    <location>
        <begin position="220"/>
        <end position="240"/>
    </location>
</feature>
<dbReference type="SUPFAM" id="SSF103473">
    <property type="entry name" value="MFS general substrate transporter"/>
    <property type="match status" value="1"/>
</dbReference>
<keyword evidence="2" id="KW-1003">Cell membrane</keyword>
<evidence type="ECO:0000256" key="6">
    <source>
        <dbReference type="SAM" id="Phobius"/>
    </source>
</evidence>
<dbReference type="PANTHER" id="PTHR43124">
    <property type="entry name" value="PURINE EFFLUX PUMP PBUE"/>
    <property type="match status" value="1"/>
</dbReference>
<feature type="transmembrane region" description="Helical" evidence="6">
    <location>
        <begin position="274"/>
        <end position="296"/>
    </location>
</feature>
<evidence type="ECO:0000256" key="2">
    <source>
        <dbReference type="ARBA" id="ARBA00022475"/>
    </source>
</evidence>
<dbReference type="EMBL" id="CAXHTA020000004">
    <property type="protein sequence ID" value="CAL5220605.1"/>
    <property type="molecule type" value="Genomic_DNA"/>
</dbReference>
<dbReference type="InterPro" id="IPR050189">
    <property type="entry name" value="MFS_Efflux_Transporters"/>
</dbReference>
<feature type="transmembrane region" description="Helical" evidence="6">
    <location>
        <begin position="466"/>
        <end position="491"/>
    </location>
</feature>
<sequence length="556" mass="59881">MDKVKPHADDDPEQCDHIKSSHMIDQGSKGQASNTGRGTQTLGQYMVGDVLTTKETILSWTGIAILFFVVLVPTTNQTILAYFTSELKRDCGLTIAQYGLLSGYANGLVYAFSSLILGYCVDHLNWPRTWLLVAANLLLAGMYVLEGLATNFGMLLAAVMIAAVGGSVHLTMSVSLVSDLLPPQHVSLGQALIFTGEAIAVILGGNLASAFKIQNISWRAAPLGLAVTAFLVAFAIAVFIREPKKGRFIVQAEEGKKEFRLREALSYLANMRTFWMITVGLGIRMNAGHLILGYMPPFQAILFPDKKALDATFATIVGVCAFASNVIIGAICEKNIKKRPWMALYTGAFGGLIGAVFFLISIWAKFIDRKHGGYGLMLFCMGAGALFANGASGPLAALLTLLLPPEIKSFALSVHEFVAYLLGPIYGVIMGVGLQAIAAKNDRRYSGVSVEGSGPSSKLAANKRTFVAACVMLAIGLIVAFVGGAIFFLWASWGVRHDIGKQKNRADGVAEPERVPRWRKALLWLGIALMLLFVFFLLIISLVASFNPGAVHSHRS</sequence>
<dbReference type="Gene3D" id="1.20.1250.20">
    <property type="entry name" value="MFS general substrate transporter like domains"/>
    <property type="match status" value="1"/>
</dbReference>
<accession>A0ABP1FPV3</accession>
<evidence type="ECO:0000256" key="5">
    <source>
        <dbReference type="ARBA" id="ARBA00023136"/>
    </source>
</evidence>
<dbReference type="InterPro" id="IPR020846">
    <property type="entry name" value="MFS_dom"/>
</dbReference>
<dbReference type="PROSITE" id="PS50850">
    <property type="entry name" value="MFS"/>
    <property type="match status" value="1"/>
</dbReference>
<feature type="transmembrane region" description="Helical" evidence="6">
    <location>
        <begin position="129"/>
        <end position="145"/>
    </location>
</feature>
<evidence type="ECO:0000256" key="4">
    <source>
        <dbReference type="ARBA" id="ARBA00022989"/>
    </source>
</evidence>
<feature type="transmembrane region" description="Helical" evidence="6">
    <location>
        <begin position="152"/>
        <end position="176"/>
    </location>
</feature>
<feature type="transmembrane region" description="Helical" evidence="6">
    <location>
        <begin position="521"/>
        <end position="546"/>
    </location>
</feature>
<evidence type="ECO:0000256" key="1">
    <source>
        <dbReference type="ARBA" id="ARBA00004651"/>
    </source>
</evidence>
<feature type="transmembrane region" description="Helical" evidence="6">
    <location>
        <begin position="188"/>
        <end position="208"/>
    </location>
</feature>
<keyword evidence="9" id="KW-1185">Reference proteome</keyword>
<feature type="transmembrane region" description="Helical" evidence="6">
    <location>
        <begin position="95"/>
        <end position="117"/>
    </location>
</feature>
<feature type="transmembrane region" description="Helical" evidence="6">
    <location>
        <begin position="57"/>
        <end position="83"/>
    </location>
</feature>
<dbReference type="PANTHER" id="PTHR43124:SF3">
    <property type="entry name" value="CHLORAMPHENICOL EFFLUX PUMP RV0191"/>
    <property type="match status" value="1"/>
</dbReference>
<protein>
    <submittedName>
        <fullName evidence="8">G2646 protein</fullName>
    </submittedName>
</protein>
<evidence type="ECO:0000313" key="9">
    <source>
        <dbReference type="Proteomes" id="UP001497392"/>
    </source>
</evidence>
<dbReference type="Pfam" id="PF07690">
    <property type="entry name" value="MFS_1"/>
    <property type="match status" value="1"/>
</dbReference>
<keyword evidence="4 6" id="KW-1133">Transmembrane helix</keyword>
<evidence type="ECO:0000259" key="7">
    <source>
        <dbReference type="PROSITE" id="PS50850"/>
    </source>
</evidence>
<organism evidence="8 9">
    <name type="scientific">Coccomyxa viridis</name>
    <dbReference type="NCBI Taxonomy" id="1274662"/>
    <lineage>
        <taxon>Eukaryota</taxon>
        <taxon>Viridiplantae</taxon>
        <taxon>Chlorophyta</taxon>
        <taxon>core chlorophytes</taxon>
        <taxon>Trebouxiophyceae</taxon>
        <taxon>Trebouxiophyceae incertae sedis</taxon>
        <taxon>Coccomyxaceae</taxon>
        <taxon>Coccomyxa</taxon>
    </lineage>
</organism>
<dbReference type="InterPro" id="IPR011701">
    <property type="entry name" value="MFS"/>
</dbReference>